<gene>
    <name evidence="1" type="ORF">A9Y57_01958</name>
</gene>
<dbReference type="AlphaFoldDB" id="A0A854W5I3"/>
<reference evidence="1 2" key="1">
    <citation type="submission" date="2016-06" db="EMBL/GenBank/DDBJ databases">
        <authorList>
            <person name="Haines A.N."/>
            <person name="Council K.R."/>
        </authorList>
    </citation>
    <scope>NUCLEOTIDE SEQUENCE [LARGE SCALE GENOMIC DNA]</scope>
    <source>
        <strain evidence="1 2">SP158-29</strain>
    </source>
</reference>
<comment type="caution">
    <text evidence="1">The sequence shown here is derived from an EMBL/GenBank/DDBJ whole genome shotgun (WGS) entry which is preliminary data.</text>
</comment>
<dbReference type="RefSeq" id="WP_257866123.1">
    <property type="nucleotide sequence ID" value="NZ_NSGR01000010.1"/>
</dbReference>
<name>A0A854W5I3_9STRE</name>
<protein>
    <submittedName>
        <fullName evidence="1">Uncharacterized protein</fullName>
    </submittedName>
</protein>
<proteinExistence type="predicted"/>
<dbReference type="Proteomes" id="UP000217465">
    <property type="component" value="Unassembled WGS sequence"/>
</dbReference>
<dbReference type="EMBL" id="NSGR01000010">
    <property type="protein sequence ID" value="PCH10668.1"/>
    <property type="molecule type" value="Genomic_DNA"/>
</dbReference>
<organism evidence="1 2">
    <name type="scientific">Streptococcus parauberis</name>
    <dbReference type="NCBI Taxonomy" id="1348"/>
    <lineage>
        <taxon>Bacteria</taxon>
        <taxon>Bacillati</taxon>
        <taxon>Bacillota</taxon>
        <taxon>Bacilli</taxon>
        <taxon>Lactobacillales</taxon>
        <taxon>Streptococcaceae</taxon>
        <taxon>Streptococcus</taxon>
    </lineage>
</organism>
<accession>A0A854W5I3</accession>
<evidence type="ECO:0000313" key="1">
    <source>
        <dbReference type="EMBL" id="PCH10668.1"/>
    </source>
</evidence>
<evidence type="ECO:0000313" key="2">
    <source>
        <dbReference type="Proteomes" id="UP000217465"/>
    </source>
</evidence>
<sequence>MKNDPKNPVVRLYDDGELIGKFSLKTLEVVENIDLADYDIRFAQKELKLNQSNWLETWRDYVGILNA</sequence>